<feature type="domain" description="RNase H type-2" evidence="17">
    <location>
        <begin position="12"/>
        <end position="211"/>
    </location>
</feature>
<dbReference type="PANTHER" id="PTHR10954">
    <property type="entry name" value="RIBONUCLEASE H2 SUBUNIT A"/>
    <property type="match status" value="1"/>
</dbReference>
<organism evidence="18 19">
    <name type="scientific">Roseospira navarrensis</name>
    <dbReference type="NCBI Taxonomy" id="140058"/>
    <lineage>
        <taxon>Bacteria</taxon>
        <taxon>Pseudomonadati</taxon>
        <taxon>Pseudomonadota</taxon>
        <taxon>Alphaproteobacteria</taxon>
        <taxon>Rhodospirillales</taxon>
        <taxon>Rhodospirillaceae</taxon>
        <taxon>Roseospira</taxon>
    </lineage>
</organism>
<dbReference type="CDD" id="cd07182">
    <property type="entry name" value="RNase_HII_bacteria_HII_like"/>
    <property type="match status" value="1"/>
</dbReference>
<comment type="cofactor">
    <cofactor evidence="2">
        <name>Mg(2+)</name>
        <dbReference type="ChEBI" id="CHEBI:18420"/>
    </cofactor>
</comment>
<dbReference type="Pfam" id="PF01351">
    <property type="entry name" value="RNase_HII"/>
    <property type="match status" value="1"/>
</dbReference>
<comment type="caution">
    <text evidence="18">The sequence shown here is derived from an EMBL/GenBank/DDBJ whole genome shotgun (WGS) entry which is preliminary data.</text>
</comment>
<evidence type="ECO:0000256" key="3">
    <source>
        <dbReference type="ARBA" id="ARBA00004065"/>
    </source>
</evidence>
<feature type="binding site" evidence="14 15">
    <location>
        <position position="116"/>
    </location>
    <ligand>
        <name>a divalent metal cation</name>
        <dbReference type="ChEBI" id="CHEBI:60240"/>
    </ligand>
</feature>
<dbReference type="EMBL" id="WIVE01000003">
    <property type="protein sequence ID" value="MQX35314.1"/>
    <property type="molecule type" value="Genomic_DNA"/>
</dbReference>
<comment type="subcellular location">
    <subcellularLocation>
        <location evidence="4 14">Cytoplasm</location>
    </subcellularLocation>
</comment>
<evidence type="ECO:0000256" key="9">
    <source>
        <dbReference type="ARBA" id="ARBA00022722"/>
    </source>
</evidence>
<dbReference type="PANTHER" id="PTHR10954:SF18">
    <property type="entry name" value="RIBONUCLEASE HII"/>
    <property type="match status" value="1"/>
</dbReference>
<keyword evidence="10 14" id="KW-0479">Metal-binding</keyword>
<dbReference type="AlphaFoldDB" id="A0A7X1ZC84"/>
<protein>
    <recommendedName>
        <fullName evidence="7 14">Ribonuclease HII</fullName>
        <shortName evidence="14">RNase HII</shortName>
        <ecNumber evidence="6 14">3.1.26.4</ecNumber>
    </recommendedName>
</protein>
<comment type="similarity">
    <text evidence="5 14 16">Belongs to the RNase HII family.</text>
</comment>
<dbReference type="SUPFAM" id="SSF53098">
    <property type="entry name" value="Ribonuclease H-like"/>
    <property type="match status" value="1"/>
</dbReference>
<dbReference type="GO" id="GO:0004523">
    <property type="term" value="F:RNA-DNA hybrid ribonuclease activity"/>
    <property type="evidence" value="ECO:0007669"/>
    <property type="project" value="UniProtKB-UniRule"/>
</dbReference>
<evidence type="ECO:0000256" key="1">
    <source>
        <dbReference type="ARBA" id="ARBA00000077"/>
    </source>
</evidence>
<evidence type="ECO:0000256" key="13">
    <source>
        <dbReference type="ARBA" id="ARBA00023211"/>
    </source>
</evidence>
<evidence type="ECO:0000256" key="5">
    <source>
        <dbReference type="ARBA" id="ARBA00007383"/>
    </source>
</evidence>
<dbReference type="InterPro" id="IPR012337">
    <property type="entry name" value="RNaseH-like_sf"/>
</dbReference>
<comment type="cofactor">
    <cofactor evidence="14 15">
        <name>Mn(2+)</name>
        <dbReference type="ChEBI" id="CHEBI:29035"/>
    </cofactor>
    <cofactor evidence="14 15">
        <name>Mg(2+)</name>
        <dbReference type="ChEBI" id="CHEBI:18420"/>
    </cofactor>
    <text evidence="14 15">Manganese or magnesium. Binds 1 divalent metal ion per monomer in the absence of substrate. May bind a second metal ion after substrate binding.</text>
</comment>
<evidence type="ECO:0000313" key="19">
    <source>
        <dbReference type="Proteomes" id="UP000434582"/>
    </source>
</evidence>
<evidence type="ECO:0000256" key="12">
    <source>
        <dbReference type="ARBA" id="ARBA00022801"/>
    </source>
</evidence>
<dbReference type="InterPro" id="IPR036397">
    <property type="entry name" value="RNaseH_sf"/>
</dbReference>
<evidence type="ECO:0000256" key="11">
    <source>
        <dbReference type="ARBA" id="ARBA00022759"/>
    </source>
</evidence>
<feature type="binding site" evidence="14 15">
    <location>
        <position position="18"/>
    </location>
    <ligand>
        <name>a divalent metal cation</name>
        <dbReference type="ChEBI" id="CHEBI:60240"/>
    </ligand>
</feature>
<dbReference type="NCBIfam" id="NF000595">
    <property type="entry name" value="PRK00015.1-3"/>
    <property type="match status" value="1"/>
</dbReference>
<evidence type="ECO:0000259" key="17">
    <source>
        <dbReference type="PROSITE" id="PS51975"/>
    </source>
</evidence>
<evidence type="ECO:0000256" key="6">
    <source>
        <dbReference type="ARBA" id="ARBA00012180"/>
    </source>
</evidence>
<reference evidence="18 19" key="1">
    <citation type="submission" date="2019-10" db="EMBL/GenBank/DDBJ databases">
        <title>Draft whole-genome sequence of the purple nonsulfur photosynthetic bacterium Roseospira navarrensis DSM 15114.</title>
        <authorList>
            <person name="Kyndt J.A."/>
            <person name="Meyer T.E."/>
        </authorList>
    </citation>
    <scope>NUCLEOTIDE SEQUENCE [LARGE SCALE GENOMIC DNA]</scope>
    <source>
        <strain evidence="18 19">DSM 15114</strain>
    </source>
</reference>
<name>A0A7X1ZC84_9PROT</name>
<accession>A0A7X1ZC84</accession>
<dbReference type="GO" id="GO:0003723">
    <property type="term" value="F:RNA binding"/>
    <property type="evidence" value="ECO:0007669"/>
    <property type="project" value="UniProtKB-UniRule"/>
</dbReference>
<evidence type="ECO:0000256" key="2">
    <source>
        <dbReference type="ARBA" id="ARBA00001946"/>
    </source>
</evidence>
<feature type="binding site" evidence="14 15">
    <location>
        <position position="19"/>
    </location>
    <ligand>
        <name>a divalent metal cation</name>
        <dbReference type="ChEBI" id="CHEBI:60240"/>
    </ligand>
</feature>
<comment type="catalytic activity">
    <reaction evidence="1 14 15 16">
        <text>Endonucleolytic cleavage to 5'-phosphomonoester.</text>
        <dbReference type="EC" id="3.1.26.4"/>
    </reaction>
</comment>
<dbReference type="EC" id="3.1.26.4" evidence="6 14"/>
<dbReference type="PROSITE" id="PS51975">
    <property type="entry name" value="RNASE_H_2"/>
    <property type="match status" value="1"/>
</dbReference>
<keyword evidence="11 14" id="KW-0255">Endonuclease</keyword>
<dbReference type="InterPro" id="IPR022898">
    <property type="entry name" value="RNase_HII"/>
</dbReference>
<evidence type="ECO:0000256" key="4">
    <source>
        <dbReference type="ARBA" id="ARBA00004496"/>
    </source>
</evidence>
<evidence type="ECO:0000256" key="8">
    <source>
        <dbReference type="ARBA" id="ARBA00022490"/>
    </source>
</evidence>
<evidence type="ECO:0000313" key="18">
    <source>
        <dbReference type="EMBL" id="MQX35314.1"/>
    </source>
</evidence>
<keyword evidence="12 14" id="KW-0378">Hydrolase</keyword>
<evidence type="ECO:0000256" key="15">
    <source>
        <dbReference type="PROSITE-ProRule" id="PRU01319"/>
    </source>
</evidence>
<dbReference type="Proteomes" id="UP000434582">
    <property type="component" value="Unassembled WGS sequence"/>
</dbReference>
<dbReference type="Gene3D" id="3.30.420.10">
    <property type="entry name" value="Ribonuclease H-like superfamily/Ribonuclease H"/>
    <property type="match status" value="1"/>
</dbReference>
<dbReference type="GO" id="GO:0006298">
    <property type="term" value="P:mismatch repair"/>
    <property type="evidence" value="ECO:0007669"/>
    <property type="project" value="TreeGrafter"/>
</dbReference>
<dbReference type="OrthoDB" id="9803420at2"/>
<dbReference type="GO" id="GO:0030145">
    <property type="term" value="F:manganese ion binding"/>
    <property type="evidence" value="ECO:0007669"/>
    <property type="project" value="UniProtKB-UniRule"/>
</dbReference>
<comment type="function">
    <text evidence="3 14 16">Endonuclease that specifically degrades the RNA of RNA-DNA hybrids.</text>
</comment>
<keyword evidence="8 14" id="KW-0963">Cytoplasm</keyword>
<dbReference type="GO" id="GO:0043137">
    <property type="term" value="P:DNA replication, removal of RNA primer"/>
    <property type="evidence" value="ECO:0007669"/>
    <property type="project" value="TreeGrafter"/>
</dbReference>
<dbReference type="RefSeq" id="WP_153340682.1">
    <property type="nucleotide sequence ID" value="NZ_WIVE01000003.1"/>
</dbReference>
<keyword evidence="19" id="KW-1185">Reference proteome</keyword>
<proteinExistence type="inferred from homology"/>
<dbReference type="GO" id="GO:0032299">
    <property type="term" value="C:ribonuclease H2 complex"/>
    <property type="evidence" value="ECO:0007669"/>
    <property type="project" value="TreeGrafter"/>
</dbReference>
<dbReference type="HAMAP" id="MF_00052_B">
    <property type="entry name" value="RNase_HII_B"/>
    <property type="match status" value="1"/>
</dbReference>
<keyword evidence="9 14" id="KW-0540">Nuclease</keyword>
<dbReference type="GO" id="GO:0005737">
    <property type="term" value="C:cytoplasm"/>
    <property type="evidence" value="ECO:0007669"/>
    <property type="project" value="UniProtKB-SubCell"/>
</dbReference>
<dbReference type="InterPro" id="IPR024567">
    <property type="entry name" value="RNase_HII/HIII_dom"/>
</dbReference>
<gene>
    <name evidence="14" type="primary">rnhB</name>
    <name evidence="18" type="ORF">GHC57_02165</name>
</gene>
<dbReference type="InterPro" id="IPR001352">
    <property type="entry name" value="RNase_HII/HIII"/>
</dbReference>
<evidence type="ECO:0000256" key="14">
    <source>
        <dbReference type="HAMAP-Rule" id="MF_00052"/>
    </source>
</evidence>
<evidence type="ECO:0000256" key="16">
    <source>
        <dbReference type="RuleBase" id="RU003515"/>
    </source>
</evidence>
<keyword evidence="13 14" id="KW-0464">Manganese</keyword>
<sequence length="216" mass="22231">MPDFSLECAHTGLVCGVDEAGRGPLAGPLVAAAAVLDRDRLPASLRDGLDDSKALKPARREDLLAAMENSAAVRLSVAVVDVDEIARRNILGATLAGMARAVAGLGAPPPTLALVDGNRPPTLAPDPPCAVQCVVKGDARSLSIAAASIAAKVTRDRIMVALDARHPGYGWARNMGYGTAEHLAALRTLGATPHHRRGFAPVRAVLEAAQPAIPGV</sequence>
<evidence type="ECO:0000256" key="10">
    <source>
        <dbReference type="ARBA" id="ARBA00022723"/>
    </source>
</evidence>
<evidence type="ECO:0000256" key="7">
    <source>
        <dbReference type="ARBA" id="ARBA00019179"/>
    </source>
</evidence>